<evidence type="ECO:0000313" key="4">
    <source>
        <dbReference type="Proteomes" id="UP000483820"/>
    </source>
</evidence>
<feature type="compositionally biased region" description="Polar residues" evidence="1">
    <location>
        <begin position="229"/>
        <end position="246"/>
    </location>
</feature>
<dbReference type="CDD" id="cd00083">
    <property type="entry name" value="bHLH_SF"/>
    <property type="match status" value="1"/>
</dbReference>
<proteinExistence type="predicted"/>
<feature type="region of interest" description="Disordered" evidence="1">
    <location>
        <begin position="76"/>
        <end position="109"/>
    </location>
</feature>
<evidence type="ECO:0000259" key="2">
    <source>
        <dbReference type="PROSITE" id="PS50888"/>
    </source>
</evidence>
<dbReference type="GeneID" id="9798427"/>
<protein>
    <recommendedName>
        <fullName evidence="2">BHLH domain-containing protein</fullName>
    </recommendedName>
</protein>
<evidence type="ECO:0000256" key="1">
    <source>
        <dbReference type="SAM" id="MobiDB-lite"/>
    </source>
</evidence>
<dbReference type="AlphaFoldDB" id="A0A6A5FUU5"/>
<dbReference type="RefSeq" id="XP_003102991.2">
    <property type="nucleotide sequence ID" value="XM_003102943.2"/>
</dbReference>
<name>A0A6A5FUU5_CAERE</name>
<reference evidence="3 4" key="1">
    <citation type="submission" date="2019-12" db="EMBL/GenBank/DDBJ databases">
        <title>Chromosome-level assembly of the Caenorhabditis remanei genome.</title>
        <authorList>
            <person name="Teterina A.A."/>
            <person name="Willis J.H."/>
            <person name="Phillips P.C."/>
        </authorList>
    </citation>
    <scope>NUCLEOTIDE SEQUENCE [LARGE SCALE GENOMIC DNA]</scope>
    <source>
        <strain evidence="3 4">PX506</strain>
        <tissue evidence="3">Whole organism</tissue>
    </source>
</reference>
<accession>A0A6A5FUU5</accession>
<evidence type="ECO:0000313" key="3">
    <source>
        <dbReference type="EMBL" id="KAF1746400.1"/>
    </source>
</evidence>
<gene>
    <name evidence="3" type="ORF">GCK72_022854</name>
</gene>
<sequence length="312" mass="35342">MAFANVQLAHPYQSQKARKREYEEKRKNTYKTTIAEIGHVLVQKGYAFKQDLNSQEDSMFKAIEIITSVNLKTKYPSQTREKTKGMKMTREEKRRGNTEREQLRRDKQKDAIDHMREIIRDKKLGTESQREKLEQVTVLQLILDYVRTLPTAAIIPSVQVMPFSYTAPITFFPESTNTLPISQPNDLSAFLQIVAQSCPSSIELPRLEPIPSTILTTLQSPVLSNAGSSLYSETSGNSTPGLLQIQSGSSSDSSPAPVLNNMETTISLMSEVPLDSTIFETQLFFHYLESQNILQDIIKIIEENQSDKIKHN</sequence>
<feature type="compositionally biased region" description="Basic and acidic residues" evidence="1">
    <location>
        <begin position="79"/>
        <end position="109"/>
    </location>
</feature>
<comment type="caution">
    <text evidence="3">The sequence shown here is derived from an EMBL/GenBank/DDBJ whole genome shotgun (WGS) entry which is preliminary data.</text>
</comment>
<feature type="domain" description="BHLH" evidence="2">
    <location>
        <begin position="92"/>
        <end position="149"/>
    </location>
</feature>
<organism evidence="3 4">
    <name type="scientific">Caenorhabditis remanei</name>
    <name type="common">Caenorhabditis vulgaris</name>
    <dbReference type="NCBI Taxonomy" id="31234"/>
    <lineage>
        <taxon>Eukaryota</taxon>
        <taxon>Metazoa</taxon>
        <taxon>Ecdysozoa</taxon>
        <taxon>Nematoda</taxon>
        <taxon>Chromadorea</taxon>
        <taxon>Rhabditida</taxon>
        <taxon>Rhabditina</taxon>
        <taxon>Rhabditomorpha</taxon>
        <taxon>Rhabditoidea</taxon>
        <taxon>Rhabditidae</taxon>
        <taxon>Peloderinae</taxon>
        <taxon>Caenorhabditis</taxon>
    </lineage>
</organism>
<dbReference type="Pfam" id="PF00010">
    <property type="entry name" value="HLH"/>
    <property type="match status" value="1"/>
</dbReference>
<dbReference type="EMBL" id="WUAV01000006">
    <property type="protein sequence ID" value="KAF1746400.1"/>
    <property type="molecule type" value="Genomic_DNA"/>
</dbReference>
<dbReference type="PROSITE" id="PS50888">
    <property type="entry name" value="BHLH"/>
    <property type="match status" value="1"/>
</dbReference>
<dbReference type="GO" id="GO:0046983">
    <property type="term" value="F:protein dimerization activity"/>
    <property type="evidence" value="ECO:0007669"/>
    <property type="project" value="InterPro"/>
</dbReference>
<dbReference type="KEGG" id="crq:GCK72_022854"/>
<dbReference type="CTD" id="9798427"/>
<dbReference type="InterPro" id="IPR011598">
    <property type="entry name" value="bHLH_dom"/>
</dbReference>
<dbReference type="InterPro" id="IPR036638">
    <property type="entry name" value="HLH_DNA-bd_sf"/>
</dbReference>
<dbReference type="Proteomes" id="UP000483820">
    <property type="component" value="Chromosome X"/>
</dbReference>
<dbReference type="SUPFAM" id="SSF47459">
    <property type="entry name" value="HLH, helix-loop-helix DNA-binding domain"/>
    <property type="match status" value="1"/>
</dbReference>
<feature type="region of interest" description="Disordered" evidence="1">
    <location>
        <begin position="229"/>
        <end position="258"/>
    </location>
</feature>
<feature type="region of interest" description="Disordered" evidence="1">
    <location>
        <begin position="1"/>
        <end position="24"/>
    </location>
</feature>